<keyword evidence="1" id="KW-1133">Transmembrane helix</keyword>
<evidence type="ECO:0000313" key="2">
    <source>
        <dbReference type="EMBL" id="JAE27729.1"/>
    </source>
</evidence>
<reference evidence="2" key="1">
    <citation type="submission" date="2014-09" db="EMBL/GenBank/DDBJ databases">
        <authorList>
            <person name="Magalhaes I.L.F."/>
            <person name="Oliveira U."/>
            <person name="Santos F.R."/>
            <person name="Vidigal T.H.D.A."/>
            <person name="Brescovit A.D."/>
            <person name="Santos A.J."/>
        </authorList>
    </citation>
    <scope>NUCLEOTIDE SEQUENCE</scope>
    <source>
        <tissue evidence="2">Shoot tissue taken approximately 20 cm above the soil surface</tissue>
    </source>
</reference>
<name>A0A0A9GW05_ARUDO</name>
<accession>A0A0A9GW05</accession>
<sequence>MLIYSWLFRMFVLALYLLQLAFGNIDMFFHILLYIFMDLFMFVYCCLPGTFN</sequence>
<proteinExistence type="predicted"/>
<keyword evidence="1" id="KW-0472">Membrane</keyword>
<evidence type="ECO:0000256" key="1">
    <source>
        <dbReference type="SAM" id="Phobius"/>
    </source>
</evidence>
<dbReference type="EMBL" id="GBRH01170167">
    <property type="protein sequence ID" value="JAE27729.1"/>
    <property type="molecule type" value="Transcribed_RNA"/>
</dbReference>
<reference evidence="2" key="2">
    <citation type="journal article" date="2015" name="Data Brief">
        <title>Shoot transcriptome of the giant reed, Arundo donax.</title>
        <authorList>
            <person name="Barrero R.A."/>
            <person name="Guerrero F.D."/>
            <person name="Moolhuijzen P."/>
            <person name="Goolsby J.A."/>
            <person name="Tidwell J."/>
            <person name="Bellgard S.E."/>
            <person name="Bellgard M.I."/>
        </authorList>
    </citation>
    <scope>NUCLEOTIDE SEQUENCE</scope>
    <source>
        <tissue evidence="2">Shoot tissue taken approximately 20 cm above the soil surface</tissue>
    </source>
</reference>
<feature type="transmembrane region" description="Helical" evidence="1">
    <location>
        <begin position="32"/>
        <end position="51"/>
    </location>
</feature>
<protein>
    <submittedName>
        <fullName evidence="2">Uncharacterized protein</fullName>
    </submittedName>
</protein>
<keyword evidence="1" id="KW-0812">Transmembrane</keyword>
<dbReference type="AlphaFoldDB" id="A0A0A9GW05"/>
<organism evidence="2">
    <name type="scientific">Arundo donax</name>
    <name type="common">Giant reed</name>
    <name type="synonym">Donax arundinaceus</name>
    <dbReference type="NCBI Taxonomy" id="35708"/>
    <lineage>
        <taxon>Eukaryota</taxon>
        <taxon>Viridiplantae</taxon>
        <taxon>Streptophyta</taxon>
        <taxon>Embryophyta</taxon>
        <taxon>Tracheophyta</taxon>
        <taxon>Spermatophyta</taxon>
        <taxon>Magnoliopsida</taxon>
        <taxon>Liliopsida</taxon>
        <taxon>Poales</taxon>
        <taxon>Poaceae</taxon>
        <taxon>PACMAD clade</taxon>
        <taxon>Arundinoideae</taxon>
        <taxon>Arundineae</taxon>
        <taxon>Arundo</taxon>
    </lineage>
</organism>
<feature type="transmembrane region" description="Helical" evidence="1">
    <location>
        <begin position="6"/>
        <end position="25"/>
    </location>
</feature>